<evidence type="ECO:0000259" key="4">
    <source>
        <dbReference type="PROSITE" id="PS51034"/>
    </source>
</evidence>
<feature type="chain" id="PRO_5030080035" description="ZP domain-containing protein" evidence="3">
    <location>
        <begin position="20"/>
        <end position="798"/>
    </location>
</feature>
<proteinExistence type="predicted"/>
<accession>A0A3Q1IRM5</accession>
<dbReference type="Ensembl" id="ENSATET00000006631.2">
    <property type="protein sequence ID" value="ENSATEP00000006521.2"/>
    <property type="gene ID" value="ENSATEG00000003828.2"/>
</dbReference>
<name>A0A3Q1IRM5_ANATE</name>
<feature type="signal peptide" evidence="3">
    <location>
        <begin position="1"/>
        <end position="19"/>
    </location>
</feature>
<evidence type="ECO:0000256" key="1">
    <source>
        <dbReference type="ARBA" id="ARBA00022729"/>
    </source>
</evidence>
<evidence type="ECO:0000313" key="6">
    <source>
        <dbReference type="Proteomes" id="UP000265040"/>
    </source>
</evidence>
<dbReference type="Pfam" id="PF00100">
    <property type="entry name" value="Zona_pellucida"/>
    <property type="match status" value="1"/>
</dbReference>
<reference evidence="5" key="2">
    <citation type="submission" date="2025-08" db="UniProtKB">
        <authorList>
            <consortium name="Ensembl"/>
        </authorList>
    </citation>
    <scope>IDENTIFICATION</scope>
</reference>
<dbReference type="InterPro" id="IPR001507">
    <property type="entry name" value="ZP_dom"/>
</dbReference>
<keyword evidence="2" id="KW-1015">Disulfide bond</keyword>
<dbReference type="PANTHER" id="PTHR14002">
    <property type="entry name" value="ENDOGLIN/TGF-BETA RECEPTOR TYPE III"/>
    <property type="match status" value="1"/>
</dbReference>
<dbReference type="Pfam" id="PF23344">
    <property type="entry name" value="ZP-N"/>
    <property type="match status" value="1"/>
</dbReference>
<evidence type="ECO:0000313" key="5">
    <source>
        <dbReference type="Ensembl" id="ENSATEP00000006521.2"/>
    </source>
</evidence>
<dbReference type="InterPro" id="IPR042235">
    <property type="entry name" value="ZP-C_dom"/>
</dbReference>
<dbReference type="Gene3D" id="2.60.40.3210">
    <property type="entry name" value="Zona pellucida, ZP-N domain"/>
    <property type="match status" value="1"/>
</dbReference>
<dbReference type="GeneTree" id="ENSGT00940000156038"/>
<dbReference type="Pfam" id="PF08742">
    <property type="entry name" value="C8"/>
    <property type="match status" value="1"/>
</dbReference>
<keyword evidence="6" id="KW-1185">Reference proteome</keyword>
<dbReference type="InterPro" id="IPR055355">
    <property type="entry name" value="ZP-C"/>
</dbReference>
<dbReference type="PROSITE" id="PS51034">
    <property type="entry name" value="ZP_2"/>
    <property type="match status" value="1"/>
</dbReference>
<sequence>MLPLFLYLCALSLLTGSQSFNISSEELDISSCPITFFGQKYDHLYVNSTNENFVVCFDGFYDPDGTGDCFVGQQSMNGQSEFSIHPGDAKSEATILQDLPTIRSKQQCTVNFMFQTSGLDVSVSVNQPGVGAHLVVIKLAGLFRISDIKIVETLNVTNTPESQQLSDTVDLSACRHSGVLFNPGTLVSSDPNTCTNLTCDQTAVLISTGCGPSERCQGNNTCLEDTIITCTVTGPSVIDFHSQVTFIEDRCAYSLLSTPLVPDFLLLANFQERRRKDVSFLDSVTLLLGSAGAQIHLEQGGRVLLDDTLLTLNLSAQMVHGVELSEDRKGVTANFSLSNYTASVFFDGYTVQVHLQGPGAEDLSLQGLCYNSNDSLSDSRLLDHSDSGCQIQYNDTPDSTINCTVATEHCNLLKEAPFSSCNSVIDPEPYITACIDTMCKYPAVDELNCQFLEAYDRACSLQHISVADGWRSNTGCSHEAFCHRQTCLSNEFCAARFVGGTAGCFCRAIFASKYTSTGAWVCGPDSASLTLVGCLLVENGIDYSALHLNDPMCRGQMNEQTHMVTFSFNNSHSCGTEVLANGSQIIYENTIVTQNVSNDMITRQDKVRIDFSCVHTQPDVQTMSFRIRDRCVLRCVFVTSEFWKYNVTMQAYTEPTLTQVLTSDTEVQLDQRIWVELETEGLEGSFVSVVTDSCWATNEPSANESLRYDLIVNGCPNPDDNTVRVHHNGEGTSNYFSFNMFQFAGTPGDIYLHCKLELCITEHNHCAVDCDHDERKKRAVRPPYEGDATALISMAWVN</sequence>
<dbReference type="AlphaFoldDB" id="A0A3Q1IRM5"/>
<protein>
    <recommendedName>
        <fullName evidence="4">ZP domain-containing protein</fullName>
    </recommendedName>
</protein>
<dbReference type="SMART" id="SM00832">
    <property type="entry name" value="C8"/>
    <property type="match status" value="1"/>
</dbReference>
<reference evidence="5" key="1">
    <citation type="submission" date="2021-04" db="EMBL/GenBank/DDBJ databases">
        <authorList>
            <consortium name="Wellcome Sanger Institute Data Sharing"/>
        </authorList>
    </citation>
    <scope>NUCLEOTIDE SEQUENCE [LARGE SCALE GENOMIC DNA]</scope>
</reference>
<dbReference type="InParanoid" id="A0A3Q1IRM5"/>
<organism evidence="5 6">
    <name type="scientific">Anabas testudineus</name>
    <name type="common">Climbing perch</name>
    <name type="synonym">Anthias testudineus</name>
    <dbReference type="NCBI Taxonomy" id="64144"/>
    <lineage>
        <taxon>Eukaryota</taxon>
        <taxon>Metazoa</taxon>
        <taxon>Chordata</taxon>
        <taxon>Craniata</taxon>
        <taxon>Vertebrata</taxon>
        <taxon>Euteleostomi</taxon>
        <taxon>Actinopterygii</taxon>
        <taxon>Neopterygii</taxon>
        <taxon>Teleostei</taxon>
        <taxon>Neoteleostei</taxon>
        <taxon>Acanthomorphata</taxon>
        <taxon>Anabantaria</taxon>
        <taxon>Anabantiformes</taxon>
        <taxon>Anabantoidei</taxon>
        <taxon>Anabantidae</taxon>
        <taxon>Anabas</taxon>
    </lineage>
</organism>
<dbReference type="STRING" id="64144.ENSATEP00000006521"/>
<dbReference type="SMART" id="SM00241">
    <property type="entry name" value="ZP"/>
    <property type="match status" value="1"/>
</dbReference>
<feature type="domain" description="ZP" evidence="4">
    <location>
        <begin position="521"/>
        <end position="777"/>
    </location>
</feature>
<keyword evidence="1 3" id="KW-0732">Signal</keyword>
<dbReference type="InterPro" id="IPR055356">
    <property type="entry name" value="ZP-N"/>
</dbReference>
<reference evidence="5" key="3">
    <citation type="submission" date="2025-09" db="UniProtKB">
        <authorList>
            <consortium name="Ensembl"/>
        </authorList>
    </citation>
    <scope>IDENTIFICATION</scope>
</reference>
<dbReference type="InterPro" id="IPR014853">
    <property type="entry name" value="VWF/SSPO/ZAN-like_Cys-rich_dom"/>
</dbReference>
<dbReference type="OrthoDB" id="9987373at2759"/>
<dbReference type="Gene3D" id="2.60.40.4100">
    <property type="entry name" value="Zona pellucida, ZP-C domain"/>
    <property type="match status" value="1"/>
</dbReference>
<dbReference type="PANTHER" id="PTHR14002:SF50">
    <property type="entry name" value="ALPHA-TECTORIN-LIKE-RELATED"/>
    <property type="match status" value="1"/>
</dbReference>
<dbReference type="Proteomes" id="UP000265040">
    <property type="component" value="Chromosome 18"/>
</dbReference>
<evidence type="ECO:0000256" key="3">
    <source>
        <dbReference type="SAM" id="SignalP"/>
    </source>
</evidence>
<evidence type="ECO:0000256" key="2">
    <source>
        <dbReference type="ARBA" id="ARBA00023157"/>
    </source>
</evidence>